<dbReference type="GO" id="GO:0005509">
    <property type="term" value="F:calcium ion binding"/>
    <property type="evidence" value="ECO:0007669"/>
    <property type="project" value="InterPro"/>
</dbReference>
<dbReference type="STRING" id="51240.A0A2I4DJC2"/>
<dbReference type="Gene3D" id="1.10.238.10">
    <property type="entry name" value="EF-hand"/>
    <property type="match status" value="1"/>
</dbReference>
<organism evidence="1 2">
    <name type="scientific">Juglans regia</name>
    <name type="common">English walnut</name>
    <dbReference type="NCBI Taxonomy" id="51240"/>
    <lineage>
        <taxon>Eukaryota</taxon>
        <taxon>Viridiplantae</taxon>
        <taxon>Streptophyta</taxon>
        <taxon>Embryophyta</taxon>
        <taxon>Tracheophyta</taxon>
        <taxon>Spermatophyta</taxon>
        <taxon>Magnoliopsida</taxon>
        <taxon>eudicotyledons</taxon>
        <taxon>Gunneridae</taxon>
        <taxon>Pentapetalae</taxon>
        <taxon>rosids</taxon>
        <taxon>fabids</taxon>
        <taxon>Fagales</taxon>
        <taxon>Juglandaceae</taxon>
        <taxon>Juglans</taxon>
    </lineage>
</organism>
<dbReference type="PROSITE" id="PS00018">
    <property type="entry name" value="EF_HAND_1"/>
    <property type="match status" value="2"/>
</dbReference>
<dbReference type="Proteomes" id="UP000235220">
    <property type="component" value="Chromosome 12"/>
</dbReference>
<proteinExistence type="predicted"/>
<reference evidence="2" key="1">
    <citation type="submission" date="2025-08" db="UniProtKB">
        <authorList>
            <consortium name="RefSeq"/>
        </authorList>
    </citation>
    <scope>IDENTIFICATION</scope>
    <source>
        <tissue evidence="2">Leaves</tissue>
    </source>
</reference>
<gene>
    <name evidence="2" type="primary">LOC108980699</name>
</gene>
<dbReference type="GeneID" id="108980699"/>
<accession>A0A2I4DJC2</accession>
<dbReference type="RefSeq" id="XP_018807249.1">
    <property type="nucleotide sequence ID" value="XM_018951704.2"/>
</dbReference>
<dbReference type="InterPro" id="IPR002048">
    <property type="entry name" value="EF_hand_dom"/>
</dbReference>
<dbReference type="Gramene" id="Jr12_13960_p1">
    <property type="protein sequence ID" value="cds.Jr12_13960_p1"/>
    <property type="gene ID" value="Jr12_13960"/>
</dbReference>
<dbReference type="PROSITE" id="PS50222">
    <property type="entry name" value="EF_HAND_2"/>
    <property type="match status" value="1"/>
</dbReference>
<dbReference type="InterPro" id="IPR018247">
    <property type="entry name" value="EF_Hand_1_Ca_BS"/>
</dbReference>
<dbReference type="KEGG" id="jre:108980699"/>
<dbReference type="OrthoDB" id="8785703at2759"/>
<dbReference type="AlphaFoldDB" id="A0A2I4DJC2"/>
<evidence type="ECO:0000313" key="2">
    <source>
        <dbReference type="RefSeq" id="XP_018807249.1"/>
    </source>
</evidence>
<evidence type="ECO:0000313" key="1">
    <source>
        <dbReference type="Proteomes" id="UP000235220"/>
    </source>
</evidence>
<dbReference type="InterPro" id="IPR011992">
    <property type="entry name" value="EF-hand-dom_pair"/>
</dbReference>
<dbReference type="SUPFAM" id="SSF47473">
    <property type="entry name" value="EF-hand"/>
    <property type="match status" value="1"/>
</dbReference>
<protein>
    <submittedName>
        <fullName evidence="2">Uncharacterized protein LOC108980699</fullName>
    </submittedName>
</protein>
<keyword evidence="1" id="KW-1185">Reference proteome</keyword>
<sequence length="219" mass="25455">MDLSEINELRIAATASYNNAPRYLQNRAWDFFKQMDMNGDDRVSLDEYFTFFRACGYTWIDCNLFWALDLDRDGRLDFYDVLALYYFMKTRVRCRCCWDWPRRMYFTCLECFDSGGNTYDLCPNCYAREELTRFQHGRNVHGIDRNIFLDSYVLLRARRGWIPAAAPSNMSLALVPQPPPQHQPARPDWWNVLHLLDVAINGAISGAIGGVISGLCSIM</sequence>
<name>A0A2I4DJC2_JUGRE</name>